<dbReference type="InterPro" id="IPR001506">
    <property type="entry name" value="Peptidase_M12A"/>
</dbReference>
<dbReference type="Proteomes" id="UP000708208">
    <property type="component" value="Unassembled WGS sequence"/>
</dbReference>
<keyword evidence="8 10" id="KW-1015">Disulfide bond</keyword>
<evidence type="ECO:0000256" key="9">
    <source>
        <dbReference type="ARBA" id="ARBA00023180"/>
    </source>
</evidence>
<proteinExistence type="predicted"/>
<dbReference type="CDD" id="cd04280">
    <property type="entry name" value="ZnMc_astacin_like"/>
    <property type="match status" value="1"/>
</dbReference>
<evidence type="ECO:0000256" key="2">
    <source>
        <dbReference type="ARBA" id="ARBA00022723"/>
    </source>
</evidence>
<keyword evidence="3 11" id="KW-0732">Signal</keyword>
<evidence type="ECO:0000256" key="3">
    <source>
        <dbReference type="ARBA" id="ARBA00022729"/>
    </source>
</evidence>
<dbReference type="PROSITE" id="PS51864">
    <property type="entry name" value="ASTACIN"/>
    <property type="match status" value="1"/>
</dbReference>
<dbReference type="GO" id="GO:0006508">
    <property type="term" value="P:proteolysis"/>
    <property type="evidence" value="ECO:0007669"/>
    <property type="project" value="UniProtKB-KW"/>
</dbReference>
<evidence type="ECO:0000256" key="6">
    <source>
        <dbReference type="ARBA" id="ARBA00023049"/>
    </source>
</evidence>
<evidence type="ECO:0000313" key="13">
    <source>
        <dbReference type="EMBL" id="CAG7815355.1"/>
    </source>
</evidence>
<feature type="binding site" evidence="10">
    <location>
        <position position="150"/>
    </location>
    <ligand>
        <name>Zn(2+)</name>
        <dbReference type="ChEBI" id="CHEBI:29105"/>
        <note>catalytic</note>
    </ligand>
</feature>
<dbReference type="EMBL" id="CAJVCH010342432">
    <property type="protein sequence ID" value="CAG7815355.1"/>
    <property type="molecule type" value="Genomic_DNA"/>
</dbReference>
<gene>
    <name evidence="13" type="ORF">AFUS01_LOCUS26040</name>
</gene>
<dbReference type="InterPro" id="IPR034035">
    <property type="entry name" value="Astacin-like_dom"/>
</dbReference>
<feature type="signal peptide" evidence="11">
    <location>
        <begin position="1"/>
        <end position="18"/>
    </location>
</feature>
<dbReference type="Pfam" id="PF01400">
    <property type="entry name" value="Astacin"/>
    <property type="match status" value="1"/>
</dbReference>
<keyword evidence="14" id="KW-1185">Reference proteome</keyword>
<evidence type="ECO:0000256" key="10">
    <source>
        <dbReference type="PROSITE-ProRule" id="PRU01211"/>
    </source>
</evidence>
<dbReference type="SMART" id="SM00235">
    <property type="entry name" value="ZnMc"/>
    <property type="match status" value="1"/>
</dbReference>
<feature type="binding site" evidence="10">
    <location>
        <position position="146"/>
    </location>
    <ligand>
        <name>Zn(2+)</name>
        <dbReference type="ChEBI" id="CHEBI:29105"/>
        <note>catalytic</note>
    </ligand>
</feature>
<dbReference type="AlphaFoldDB" id="A0A8J2KIC7"/>
<feature type="chain" id="PRO_5035147222" description="Peptidase M12A domain-containing protein" evidence="11">
    <location>
        <begin position="19"/>
        <end position="412"/>
    </location>
</feature>
<evidence type="ECO:0000256" key="5">
    <source>
        <dbReference type="ARBA" id="ARBA00022833"/>
    </source>
</evidence>
<feature type="disulfide bond" evidence="10">
    <location>
        <begin position="97"/>
        <end position="252"/>
    </location>
</feature>
<evidence type="ECO:0000256" key="11">
    <source>
        <dbReference type="SAM" id="SignalP"/>
    </source>
</evidence>
<keyword evidence="6 10" id="KW-0482">Metalloprotease</keyword>
<dbReference type="GO" id="GO:0008270">
    <property type="term" value="F:zinc ion binding"/>
    <property type="evidence" value="ECO:0007669"/>
    <property type="project" value="UniProtKB-UniRule"/>
</dbReference>
<comment type="cofactor">
    <cofactor evidence="10">
        <name>Zn(2+)</name>
        <dbReference type="ChEBI" id="CHEBI:29105"/>
    </cofactor>
    <text evidence="10">Binds 1 zinc ion per subunit.</text>
</comment>
<keyword evidence="5 10" id="KW-0862">Zinc</keyword>
<evidence type="ECO:0000259" key="12">
    <source>
        <dbReference type="PROSITE" id="PS51864"/>
    </source>
</evidence>
<dbReference type="OrthoDB" id="6665824at2759"/>
<keyword evidence="2 10" id="KW-0479">Metal-binding</keyword>
<dbReference type="InterPro" id="IPR006026">
    <property type="entry name" value="Peptidase_Metallo"/>
</dbReference>
<evidence type="ECO:0000256" key="4">
    <source>
        <dbReference type="ARBA" id="ARBA00022801"/>
    </source>
</evidence>
<evidence type="ECO:0000256" key="1">
    <source>
        <dbReference type="ARBA" id="ARBA00022670"/>
    </source>
</evidence>
<reference evidence="13" key="1">
    <citation type="submission" date="2021-06" db="EMBL/GenBank/DDBJ databases">
        <authorList>
            <person name="Hodson N. C."/>
            <person name="Mongue J. A."/>
            <person name="Jaron S. K."/>
        </authorList>
    </citation>
    <scope>NUCLEOTIDE SEQUENCE</scope>
</reference>
<keyword evidence="7" id="KW-0865">Zymogen</keyword>
<sequence length="412" mass="47911">MYLPSLFLGLVLVLPSNSQERDRGQVPEESPDLFEGDIVIPKEEEELLESGKASAGIIGLHHRWKHATVPFQISNDFDSSEYQMLYDAMAEISAKTCIRFKPHERERSYIIIRDGDGCSSEVGRSGRHGQVVTLGKSCISKGTAIHELVHVIGFWHEQSRTDRDNYVTIKFYNIHQEKRQNFNKYTTQDVNDFGVPYDYDSVMHYHDRAFISTDALRKGEKTIVPRDPGAHIGQRKYLSKLDAKKINRMYNCPRNSETIIVPSSTTTTTVRPDERELFRQNQIHPFSYNYYYRPETTTRRYYYPIWKLMTTTPEPSTTKSWQTSTEATTTAPTIPKILISGQKIQSWRSPSMSAWKRKQLEKSKNSYVDDYYLQRDRENSQEVQALDSFQELLSEKNEMEKKKLPENKCEID</sequence>
<accession>A0A8J2KIC7</accession>
<feature type="binding site" evidence="10">
    <location>
        <position position="156"/>
    </location>
    <ligand>
        <name>Zn(2+)</name>
        <dbReference type="ChEBI" id="CHEBI:29105"/>
        <note>catalytic</note>
    </ligand>
</feature>
<comment type="caution">
    <text evidence="13">The sequence shown here is derived from an EMBL/GenBank/DDBJ whole genome shotgun (WGS) entry which is preliminary data.</text>
</comment>
<comment type="caution">
    <text evidence="10">Lacks conserved residue(s) required for the propagation of feature annotation.</text>
</comment>
<keyword evidence="9" id="KW-0325">Glycoprotein</keyword>
<organism evidence="13 14">
    <name type="scientific">Allacma fusca</name>
    <dbReference type="NCBI Taxonomy" id="39272"/>
    <lineage>
        <taxon>Eukaryota</taxon>
        <taxon>Metazoa</taxon>
        <taxon>Ecdysozoa</taxon>
        <taxon>Arthropoda</taxon>
        <taxon>Hexapoda</taxon>
        <taxon>Collembola</taxon>
        <taxon>Symphypleona</taxon>
        <taxon>Sminthuridae</taxon>
        <taxon>Allacma</taxon>
    </lineage>
</organism>
<keyword evidence="1 10" id="KW-0645">Protease</keyword>
<evidence type="ECO:0000313" key="14">
    <source>
        <dbReference type="Proteomes" id="UP000708208"/>
    </source>
</evidence>
<feature type="active site" evidence="10">
    <location>
        <position position="147"/>
    </location>
</feature>
<dbReference type="FunFam" id="3.40.390.10:FF:000015">
    <property type="entry name" value="Meprin A subunit"/>
    <property type="match status" value="1"/>
</dbReference>
<dbReference type="PANTHER" id="PTHR10127">
    <property type="entry name" value="DISCOIDIN, CUB, EGF, LAMININ , AND ZINC METALLOPROTEASE DOMAIN CONTAINING"/>
    <property type="match status" value="1"/>
</dbReference>
<name>A0A8J2KIC7_9HEXA</name>
<dbReference type="PANTHER" id="PTHR10127:SF780">
    <property type="entry name" value="METALLOENDOPEPTIDASE"/>
    <property type="match status" value="1"/>
</dbReference>
<keyword evidence="4 10" id="KW-0378">Hydrolase</keyword>
<dbReference type="GO" id="GO:0004222">
    <property type="term" value="F:metalloendopeptidase activity"/>
    <property type="evidence" value="ECO:0007669"/>
    <property type="project" value="UniProtKB-UniRule"/>
</dbReference>
<protein>
    <recommendedName>
        <fullName evidence="12">Peptidase M12A domain-containing protein</fullName>
    </recommendedName>
</protein>
<evidence type="ECO:0000256" key="8">
    <source>
        <dbReference type="ARBA" id="ARBA00023157"/>
    </source>
</evidence>
<evidence type="ECO:0000256" key="7">
    <source>
        <dbReference type="ARBA" id="ARBA00023145"/>
    </source>
</evidence>
<feature type="domain" description="Peptidase M12A" evidence="12">
    <location>
        <begin position="55"/>
        <end position="253"/>
    </location>
</feature>